<dbReference type="PANTHER" id="PTHR45794">
    <property type="entry name" value="LEUCYL-TRNA SYNTHETASE"/>
    <property type="match status" value="1"/>
</dbReference>
<evidence type="ECO:0000256" key="6">
    <source>
        <dbReference type="ARBA" id="ARBA00022917"/>
    </source>
</evidence>
<keyword evidence="6" id="KW-0648">Protein biosynthesis</keyword>
<dbReference type="GO" id="GO:0002161">
    <property type="term" value="F:aminoacyl-tRNA deacylase activity"/>
    <property type="evidence" value="ECO:0007669"/>
    <property type="project" value="InterPro"/>
</dbReference>
<feature type="region of interest" description="Disordered" evidence="9">
    <location>
        <begin position="770"/>
        <end position="790"/>
    </location>
</feature>
<evidence type="ECO:0000256" key="2">
    <source>
        <dbReference type="ARBA" id="ARBA00013164"/>
    </source>
</evidence>
<dbReference type="Pfam" id="PF24810">
    <property type="entry name" value="RBD_LARS1"/>
    <property type="match status" value="1"/>
</dbReference>
<evidence type="ECO:0000313" key="11">
    <source>
        <dbReference type="EMBL" id="CAD7411755.1"/>
    </source>
</evidence>
<dbReference type="EC" id="6.1.1.4" evidence="2"/>
<dbReference type="PANTHER" id="PTHR45794:SF1">
    <property type="entry name" value="LEUCINE--TRNA LIGASE, CYTOPLASMIC"/>
    <property type="match status" value="1"/>
</dbReference>
<dbReference type="SUPFAM" id="SSF50677">
    <property type="entry name" value="ValRS/IleRS/LeuRS editing domain"/>
    <property type="match status" value="1"/>
</dbReference>
<evidence type="ECO:0000256" key="5">
    <source>
        <dbReference type="ARBA" id="ARBA00022840"/>
    </source>
</evidence>
<comment type="similarity">
    <text evidence="1">Belongs to the class-I aminoacyl-tRNA synthetase family.</text>
</comment>
<dbReference type="GO" id="GO:0004823">
    <property type="term" value="F:leucine-tRNA ligase activity"/>
    <property type="evidence" value="ECO:0007669"/>
    <property type="project" value="UniProtKB-EC"/>
</dbReference>
<accession>A0A7R9DEK7</accession>
<dbReference type="FunFam" id="3.90.740.10:FF:000001">
    <property type="entry name" value="Leucine--tRNA ligase, cytoplasmic"/>
    <property type="match status" value="1"/>
</dbReference>
<dbReference type="InterPro" id="IPR055416">
    <property type="entry name" value="RBD_LARS1"/>
</dbReference>
<keyword evidence="5" id="KW-0067">ATP-binding</keyword>
<reference evidence="11" key="1">
    <citation type="submission" date="2020-11" db="EMBL/GenBank/DDBJ databases">
        <authorList>
            <person name="Tran Van P."/>
        </authorList>
    </citation>
    <scope>NUCLEOTIDE SEQUENCE</scope>
</reference>
<feature type="domain" description="Leucine--tRNA ligase RagD-binding" evidence="10">
    <location>
        <begin position="639"/>
        <end position="711"/>
    </location>
</feature>
<keyword evidence="7" id="KW-0030">Aminoacyl-tRNA synthetase</keyword>
<dbReference type="InterPro" id="IPR009008">
    <property type="entry name" value="Val/Leu/Ile-tRNA-synth_edit"/>
</dbReference>
<dbReference type="Gene3D" id="3.40.50.620">
    <property type="entry name" value="HUPs"/>
    <property type="match status" value="1"/>
</dbReference>
<evidence type="ECO:0000256" key="7">
    <source>
        <dbReference type="ARBA" id="ARBA00023146"/>
    </source>
</evidence>
<dbReference type="AlphaFoldDB" id="A0A7R9DEK7"/>
<evidence type="ECO:0000259" key="10">
    <source>
        <dbReference type="Pfam" id="PF24810"/>
    </source>
</evidence>
<dbReference type="InterPro" id="IPR004493">
    <property type="entry name" value="Leu-tRNA-synth_Ia_arc/euk"/>
</dbReference>
<dbReference type="GO" id="GO:0006429">
    <property type="term" value="P:leucyl-tRNA aminoacylation"/>
    <property type="evidence" value="ECO:0007669"/>
    <property type="project" value="InterPro"/>
</dbReference>
<dbReference type="SUPFAM" id="SSF52374">
    <property type="entry name" value="Nucleotidylyl transferase"/>
    <property type="match status" value="1"/>
</dbReference>
<dbReference type="EMBL" id="OD005543">
    <property type="protein sequence ID" value="CAD7411755.1"/>
    <property type="molecule type" value="Genomic_DNA"/>
</dbReference>
<gene>
    <name evidence="11" type="ORF">TPSB3V08_LOCUS8061</name>
</gene>
<dbReference type="Gene3D" id="3.90.740.10">
    <property type="entry name" value="Valyl/Leucyl/Isoleucyl-tRNA synthetase, editing domain"/>
    <property type="match status" value="1"/>
</dbReference>
<proteinExistence type="inferred from homology"/>
<name>A0A7R9DEK7_TIMPO</name>
<organism evidence="11">
    <name type="scientific">Timema poppense</name>
    <name type="common">Walking stick</name>
    <dbReference type="NCBI Taxonomy" id="170557"/>
    <lineage>
        <taxon>Eukaryota</taxon>
        <taxon>Metazoa</taxon>
        <taxon>Ecdysozoa</taxon>
        <taxon>Arthropoda</taxon>
        <taxon>Hexapoda</taxon>
        <taxon>Insecta</taxon>
        <taxon>Pterygota</taxon>
        <taxon>Neoptera</taxon>
        <taxon>Polyneoptera</taxon>
        <taxon>Phasmatodea</taxon>
        <taxon>Timematodea</taxon>
        <taxon>Timematoidea</taxon>
        <taxon>Timematidae</taxon>
        <taxon>Timema</taxon>
    </lineage>
</organism>
<sequence>MYGKRYTVFSPKDNQPCMDHDRSTGEGLGPQEYTLIKMRLQQPYPQKLSCVGGRPVFLVAATLRPETMYGQTNCWVHPDITYIAFNTAQGDVFVSTRRAARNMVYQGFTSGELDIVAELLGQDIMGLSLKAPLTFYNLIYTLPMLTIREDKGTGLVTSVPSDSPDDYAALVDLKKKQPFREKYGIQDKMVLPYDPIPILEIPELGKLSAVTLYERLKIQSQNDKDKLQEAKELVYLKGFYDGVMLVGDFRGKKVQEVKKDLQKRLIDSKEAALYYEPEKQIISRSGDECVVALCNQWYLNYGEEHWKSQALANLDEMNTFHDEVKKNFIATLNWLHEYACSRTYGLGTKLPWDEQWLIESLSDSTIYMAFYTVAHLLQGGTFKGEKPNALGITADQMTPDVWDYIFLKESKFPSKSKIPRASLDLMRREFEYWYPVDLRCSGKDLIQNHLTFFIYNHCAIWPEDKGKWPRGIRANGHLLLNSLKFSADGMRLCLADAGDSIEDANFVESMADAVFDPLSHEINLKIQEVDDNYRRMLFKEALKAGFFELQAVRDKYRELSLLSGMHRELIDRFLETESIVHATWPVAGPVDDILVKSSCYLMEAAHSFRIQLKYHTQPKKPGKGDASGVPRPTHADIWIAKTYPPWQSTVLTTLSQLYQKNGALPDNKVISSELAGKPELKKYMKRVMPFVQATREKVEQVGLEALNLTLDFDEYNVVAENLVYLENTLDIHNTDTKIHNTETKIHNTETKIHNTETKIHNNETKIHNTETKIHNNETKDPQHSDKDPQH</sequence>
<dbReference type="GO" id="GO:0005524">
    <property type="term" value="F:ATP binding"/>
    <property type="evidence" value="ECO:0007669"/>
    <property type="project" value="UniProtKB-KW"/>
</dbReference>
<protein>
    <recommendedName>
        <fullName evidence="2">leucine--tRNA ligase</fullName>
        <ecNumber evidence="2">6.1.1.4</ecNumber>
    </recommendedName>
    <alternativeName>
        <fullName evidence="8">Leucyl-tRNA synthetase</fullName>
    </alternativeName>
</protein>
<evidence type="ECO:0000256" key="3">
    <source>
        <dbReference type="ARBA" id="ARBA00022598"/>
    </source>
</evidence>
<evidence type="ECO:0000256" key="8">
    <source>
        <dbReference type="ARBA" id="ARBA00030520"/>
    </source>
</evidence>
<feature type="region of interest" description="Disordered" evidence="9">
    <location>
        <begin position="1"/>
        <end position="25"/>
    </location>
</feature>
<evidence type="ECO:0000256" key="4">
    <source>
        <dbReference type="ARBA" id="ARBA00022741"/>
    </source>
</evidence>
<evidence type="ECO:0000256" key="9">
    <source>
        <dbReference type="SAM" id="MobiDB-lite"/>
    </source>
</evidence>
<evidence type="ECO:0000256" key="1">
    <source>
        <dbReference type="ARBA" id="ARBA00005594"/>
    </source>
</evidence>
<keyword evidence="4" id="KW-0547">Nucleotide-binding</keyword>
<dbReference type="InterPro" id="IPR014729">
    <property type="entry name" value="Rossmann-like_a/b/a_fold"/>
</dbReference>
<keyword evidence="3" id="KW-0436">Ligase</keyword>